<dbReference type="Proteomes" id="UP000265566">
    <property type="component" value="Chromosome 8"/>
</dbReference>
<dbReference type="Gramene" id="rna49985">
    <property type="protein sequence ID" value="RHN43414.1"/>
    <property type="gene ID" value="gene49985"/>
</dbReference>
<dbReference type="Gene3D" id="2.40.160.200">
    <property type="entry name" value="LURP1-related"/>
    <property type="match status" value="1"/>
</dbReference>
<organism evidence="2 5">
    <name type="scientific">Medicago truncatula</name>
    <name type="common">Barrel medic</name>
    <name type="synonym">Medicago tribuloides</name>
    <dbReference type="NCBI Taxonomy" id="3880"/>
    <lineage>
        <taxon>Eukaryota</taxon>
        <taxon>Viridiplantae</taxon>
        <taxon>Streptophyta</taxon>
        <taxon>Embryophyta</taxon>
        <taxon>Tracheophyta</taxon>
        <taxon>Spermatophyta</taxon>
        <taxon>Magnoliopsida</taxon>
        <taxon>eudicotyledons</taxon>
        <taxon>Gunneridae</taxon>
        <taxon>Pentapetalae</taxon>
        <taxon>rosids</taxon>
        <taxon>fabids</taxon>
        <taxon>Fabales</taxon>
        <taxon>Fabaceae</taxon>
        <taxon>Papilionoideae</taxon>
        <taxon>50 kb inversion clade</taxon>
        <taxon>NPAAA clade</taxon>
        <taxon>Hologalegina</taxon>
        <taxon>IRL clade</taxon>
        <taxon>Trifolieae</taxon>
        <taxon>Medicago</taxon>
    </lineage>
</organism>
<protein>
    <submittedName>
        <fullName evidence="3">Putative tubby-like domain-containing protein</fullName>
    </submittedName>
    <submittedName>
        <fullName evidence="2">Tubby C 2 protein</fullName>
    </submittedName>
</protein>
<dbReference type="InterPro" id="IPR025659">
    <property type="entry name" value="Tubby-like_C"/>
</dbReference>
<dbReference type="Pfam" id="PF04525">
    <property type="entry name" value="LOR"/>
    <property type="match status" value="1"/>
</dbReference>
<dbReference type="PANTHER" id="PTHR31087">
    <property type="match status" value="1"/>
</dbReference>
<dbReference type="HOGENOM" id="CLU_063146_3_1_1"/>
<keyword evidence="5" id="KW-1185">Reference proteome</keyword>
<dbReference type="ExpressionAtlas" id="A0A072TVE4">
    <property type="expression patterns" value="differential"/>
</dbReference>
<dbReference type="SUPFAM" id="SSF54518">
    <property type="entry name" value="Tubby C-terminal domain-like"/>
    <property type="match status" value="1"/>
</dbReference>
<dbReference type="OrthoDB" id="1876238at2759"/>
<evidence type="ECO:0000313" key="5">
    <source>
        <dbReference type="Proteomes" id="UP000002051"/>
    </source>
</evidence>
<dbReference type="EMBL" id="CM001224">
    <property type="protein sequence ID" value="KEH21151.1"/>
    <property type="molecule type" value="Genomic_DNA"/>
</dbReference>
<reference evidence="2 5" key="2">
    <citation type="journal article" date="2014" name="BMC Genomics">
        <title>An improved genome release (version Mt4.0) for the model legume Medicago truncatula.</title>
        <authorList>
            <person name="Tang H."/>
            <person name="Krishnakumar V."/>
            <person name="Bidwell S."/>
            <person name="Rosen B."/>
            <person name="Chan A."/>
            <person name="Zhou S."/>
            <person name="Gentzbittel L."/>
            <person name="Childs K.L."/>
            <person name="Yandell M."/>
            <person name="Gundlach H."/>
            <person name="Mayer K.F."/>
            <person name="Schwartz D.C."/>
            <person name="Town C.D."/>
        </authorList>
    </citation>
    <scope>GENOME REANNOTATION</scope>
    <source>
        <strain evidence="2">A17</strain>
        <strain evidence="4 5">cv. Jemalong A17</strain>
    </source>
</reference>
<evidence type="ECO:0000256" key="1">
    <source>
        <dbReference type="ARBA" id="ARBA00005437"/>
    </source>
</evidence>
<dbReference type="EnsemblPlants" id="KEH21151">
    <property type="protein sequence ID" value="KEH21151"/>
    <property type="gene ID" value="MTR_8g099000"/>
</dbReference>
<evidence type="ECO:0000313" key="2">
    <source>
        <dbReference type="EMBL" id="KEH21151.1"/>
    </source>
</evidence>
<sequence length="233" mass="26421">MRVFPRFKFLSRAVVHEENEGEHNLERKRYPIIVTEGNLCTSSSLTVWKKSLVINCKGFTVIDSCGNLVYRVDNYSLHPHEVVLMDASGNSLLSMRRQRKLGLGDSWFVYEGETGNHSTRKTCKLERSRKSPVCCVRKSVNILNGNTNVQAYVHRVASDSDKRQAAFTVEGSYARRTCKVLDENKRAVAELKRKETNTKDVSFGIEVFQLVVHPGFDPGFAMALVLVLDQMFT</sequence>
<dbReference type="PANTHER" id="PTHR31087:SF14">
    <property type="entry name" value="PROTEIN LURP-ONE-RELATED 17"/>
    <property type="match status" value="1"/>
</dbReference>
<dbReference type="AlphaFoldDB" id="A0A072TVE4"/>
<dbReference type="KEGG" id="mtr:25502119"/>
<dbReference type="EMBL" id="PSQE01000008">
    <property type="protein sequence ID" value="RHN43414.1"/>
    <property type="molecule type" value="Genomic_DNA"/>
</dbReference>
<dbReference type="InterPro" id="IPR007612">
    <property type="entry name" value="LOR"/>
</dbReference>
<name>A0A072TVE4_MEDTR</name>
<comment type="similarity">
    <text evidence="1">Belongs to the LOR family.</text>
</comment>
<dbReference type="Proteomes" id="UP000002051">
    <property type="component" value="Chromosome 8"/>
</dbReference>
<dbReference type="InterPro" id="IPR038595">
    <property type="entry name" value="LOR_sf"/>
</dbReference>
<reference evidence="3" key="4">
    <citation type="journal article" date="2018" name="Nat. Plants">
        <title>Whole-genome landscape of Medicago truncatula symbiotic genes.</title>
        <authorList>
            <person name="Pecrix Y."/>
            <person name="Gamas P."/>
            <person name="Carrere S."/>
        </authorList>
    </citation>
    <scope>NUCLEOTIDE SEQUENCE</scope>
    <source>
        <tissue evidence="3">Leaves</tissue>
    </source>
</reference>
<reference evidence="4" key="3">
    <citation type="submission" date="2015-04" db="UniProtKB">
        <authorList>
            <consortium name="EnsemblPlants"/>
        </authorList>
    </citation>
    <scope>IDENTIFICATION</scope>
    <source>
        <strain evidence="4">cv. Jemalong A17</strain>
    </source>
</reference>
<gene>
    <name evidence="4" type="primary">25502119</name>
    <name evidence="2" type="ordered locus">MTR_8g099000</name>
    <name evidence="3" type="ORF">MtrunA17_Chr8g0387561</name>
</gene>
<reference evidence="2 5" key="1">
    <citation type="journal article" date="2011" name="Nature">
        <title>The Medicago genome provides insight into the evolution of rhizobial symbioses.</title>
        <authorList>
            <person name="Young N.D."/>
            <person name="Debelle F."/>
            <person name="Oldroyd G.E."/>
            <person name="Geurts R."/>
            <person name="Cannon S.B."/>
            <person name="Udvardi M.K."/>
            <person name="Benedito V.A."/>
            <person name="Mayer K.F."/>
            <person name="Gouzy J."/>
            <person name="Schoof H."/>
            <person name="Van de Peer Y."/>
            <person name="Proost S."/>
            <person name="Cook D.R."/>
            <person name="Meyers B.C."/>
            <person name="Spannagl M."/>
            <person name="Cheung F."/>
            <person name="De Mita S."/>
            <person name="Krishnakumar V."/>
            <person name="Gundlach H."/>
            <person name="Zhou S."/>
            <person name="Mudge J."/>
            <person name="Bharti A.K."/>
            <person name="Murray J.D."/>
            <person name="Naoumkina M.A."/>
            <person name="Rosen B."/>
            <person name="Silverstein K.A."/>
            <person name="Tang H."/>
            <person name="Rombauts S."/>
            <person name="Zhao P.X."/>
            <person name="Zhou P."/>
            <person name="Barbe V."/>
            <person name="Bardou P."/>
            <person name="Bechner M."/>
            <person name="Bellec A."/>
            <person name="Berger A."/>
            <person name="Berges H."/>
            <person name="Bidwell S."/>
            <person name="Bisseling T."/>
            <person name="Choisne N."/>
            <person name="Couloux A."/>
            <person name="Denny R."/>
            <person name="Deshpande S."/>
            <person name="Dai X."/>
            <person name="Doyle J.J."/>
            <person name="Dudez A.M."/>
            <person name="Farmer A.D."/>
            <person name="Fouteau S."/>
            <person name="Franken C."/>
            <person name="Gibelin C."/>
            <person name="Gish J."/>
            <person name="Goldstein S."/>
            <person name="Gonzalez A.J."/>
            <person name="Green P.J."/>
            <person name="Hallab A."/>
            <person name="Hartog M."/>
            <person name="Hua A."/>
            <person name="Humphray S.J."/>
            <person name="Jeong D.H."/>
            <person name="Jing Y."/>
            <person name="Jocker A."/>
            <person name="Kenton S.M."/>
            <person name="Kim D.J."/>
            <person name="Klee K."/>
            <person name="Lai H."/>
            <person name="Lang C."/>
            <person name="Lin S."/>
            <person name="Macmil S.L."/>
            <person name="Magdelenat G."/>
            <person name="Matthews L."/>
            <person name="McCorrison J."/>
            <person name="Monaghan E.L."/>
            <person name="Mun J.H."/>
            <person name="Najar F.Z."/>
            <person name="Nicholson C."/>
            <person name="Noirot C."/>
            <person name="O'Bleness M."/>
            <person name="Paule C.R."/>
            <person name="Poulain J."/>
            <person name="Prion F."/>
            <person name="Qin B."/>
            <person name="Qu C."/>
            <person name="Retzel E.F."/>
            <person name="Riddle C."/>
            <person name="Sallet E."/>
            <person name="Samain S."/>
            <person name="Samson N."/>
            <person name="Sanders I."/>
            <person name="Saurat O."/>
            <person name="Scarpelli C."/>
            <person name="Schiex T."/>
            <person name="Segurens B."/>
            <person name="Severin A.J."/>
            <person name="Sherrier D.J."/>
            <person name="Shi R."/>
            <person name="Sims S."/>
            <person name="Singer S.R."/>
            <person name="Sinharoy S."/>
            <person name="Sterck L."/>
            <person name="Viollet A."/>
            <person name="Wang B.B."/>
            <person name="Wang K."/>
            <person name="Wang M."/>
            <person name="Wang X."/>
            <person name="Warfsmann J."/>
            <person name="Weissenbach J."/>
            <person name="White D.D."/>
            <person name="White J.D."/>
            <person name="Wiley G.B."/>
            <person name="Wincker P."/>
            <person name="Xing Y."/>
            <person name="Yang L."/>
            <person name="Yao Z."/>
            <person name="Ying F."/>
            <person name="Zhai J."/>
            <person name="Zhou L."/>
            <person name="Zuber A."/>
            <person name="Denarie J."/>
            <person name="Dixon R.A."/>
            <person name="May G.D."/>
            <person name="Schwartz D.C."/>
            <person name="Rogers J."/>
            <person name="Quetier F."/>
            <person name="Town C.D."/>
            <person name="Roe B.A."/>
        </authorList>
    </citation>
    <scope>NUCLEOTIDE SEQUENCE [LARGE SCALE GENOMIC DNA]</scope>
    <source>
        <strain evidence="2">A17</strain>
        <strain evidence="4 5">cv. Jemalong A17</strain>
    </source>
</reference>
<evidence type="ECO:0000313" key="3">
    <source>
        <dbReference type="EMBL" id="RHN43414.1"/>
    </source>
</evidence>
<evidence type="ECO:0000313" key="4">
    <source>
        <dbReference type="EnsemblPlants" id="KEH21151"/>
    </source>
</evidence>
<proteinExistence type="inferred from homology"/>
<dbReference type="STRING" id="3880.A0A072TVE4"/>
<accession>A0A072TVE4</accession>